<evidence type="ECO:0000313" key="10">
    <source>
        <dbReference type="Proteomes" id="UP000187209"/>
    </source>
</evidence>
<evidence type="ECO:0000256" key="7">
    <source>
        <dbReference type="SAM" id="Coils"/>
    </source>
</evidence>
<evidence type="ECO:0000256" key="3">
    <source>
        <dbReference type="ARBA" id="ARBA00022794"/>
    </source>
</evidence>
<evidence type="ECO:0000256" key="2">
    <source>
        <dbReference type="ARBA" id="ARBA00008340"/>
    </source>
</evidence>
<feature type="region of interest" description="Disordered" evidence="8">
    <location>
        <begin position="311"/>
        <end position="392"/>
    </location>
</feature>
<name>A0A1R2AYQ4_9CILI</name>
<feature type="coiled-coil region" evidence="7">
    <location>
        <begin position="198"/>
        <end position="267"/>
    </location>
</feature>
<feature type="compositionally biased region" description="Basic and acidic residues" evidence="8">
    <location>
        <begin position="326"/>
        <end position="344"/>
    </location>
</feature>
<evidence type="ECO:0008006" key="11">
    <source>
        <dbReference type="Google" id="ProtNLM"/>
    </source>
</evidence>
<dbReference type="GO" id="GO:0005929">
    <property type="term" value="C:cilium"/>
    <property type="evidence" value="ECO:0007669"/>
    <property type="project" value="UniProtKB-SubCell"/>
</dbReference>
<gene>
    <name evidence="9" type="ORF">SteCoe_32586</name>
</gene>
<dbReference type="EMBL" id="MPUH01001175">
    <property type="protein sequence ID" value="OMJ69632.1"/>
    <property type="molecule type" value="Genomic_DNA"/>
</dbReference>
<evidence type="ECO:0000256" key="5">
    <source>
        <dbReference type="ARBA" id="ARBA00023069"/>
    </source>
</evidence>
<dbReference type="GO" id="GO:0030992">
    <property type="term" value="C:intraciliary transport particle B"/>
    <property type="evidence" value="ECO:0007669"/>
    <property type="project" value="TreeGrafter"/>
</dbReference>
<sequence>MAFRELRNFCETMRALGYNRIISMENFRTPNFELIVDIIEWLMLRIDPDCDVNGDIEEERQRVAFIINVTKFFLSKTRIKLNMKKLYQADGYAVRELLKITSMLYKAQTSSSTEINDSSDFYIGLDLSLNTKLQNLKSARELASEITESGAKLFDLLSREKDLKEARDKALGFLDNISRNLDSNAEQEYIRNCIRDIINSQTGSLSQMEKMLEELEKDEKNLETKIKKRSIELERAEKRIKSLQSVRPAYMDEYERLEQEVEKLYETFVVKFRNLSYLEHDLETYRVKEEGKKVVADKDLDDARMKIKKAEEEQLRGAEDFDEGEKEQSNKMRFEAARPTEARNHNRRNYAQEESEDENFIDDDEEEGNSESQEEEEEEDLEIESDSNDNNF</sequence>
<dbReference type="Proteomes" id="UP000187209">
    <property type="component" value="Unassembled WGS sequence"/>
</dbReference>
<dbReference type="PANTHER" id="PTHR21547">
    <property type="entry name" value="CLUSTERIN ASSOCIATED PROTEIN 1"/>
    <property type="match status" value="1"/>
</dbReference>
<keyword evidence="6" id="KW-0966">Cell projection</keyword>
<keyword evidence="10" id="KW-1185">Reference proteome</keyword>
<keyword evidence="5" id="KW-0969">Cilium</keyword>
<evidence type="ECO:0000256" key="6">
    <source>
        <dbReference type="ARBA" id="ARBA00023273"/>
    </source>
</evidence>
<reference evidence="9 10" key="1">
    <citation type="submission" date="2016-11" db="EMBL/GenBank/DDBJ databases">
        <title>The macronuclear genome of Stentor coeruleus: a giant cell with tiny introns.</title>
        <authorList>
            <person name="Slabodnick M."/>
            <person name="Ruby J.G."/>
            <person name="Reiff S.B."/>
            <person name="Swart E.C."/>
            <person name="Gosai S."/>
            <person name="Prabakaran S."/>
            <person name="Witkowska E."/>
            <person name="Larue G.E."/>
            <person name="Fisher S."/>
            <person name="Freeman R.M."/>
            <person name="Gunawardena J."/>
            <person name="Chu W."/>
            <person name="Stover N.A."/>
            <person name="Gregory B.D."/>
            <person name="Nowacki M."/>
            <person name="Derisi J."/>
            <person name="Roy S.W."/>
            <person name="Marshall W.F."/>
            <person name="Sood P."/>
        </authorList>
    </citation>
    <scope>NUCLEOTIDE SEQUENCE [LARGE SCALE GENOMIC DNA]</scope>
    <source>
        <strain evidence="9">WM001</strain>
    </source>
</reference>
<comment type="caution">
    <text evidence="9">The sequence shown here is derived from an EMBL/GenBank/DDBJ whole genome shotgun (WGS) entry which is preliminary data.</text>
</comment>
<evidence type="ECO:0000256" key="4">
    <source>
        <dbReference type="ARBA" id="ARBA00023054"/>
    </source>
</evidence>
<dbReference type="InterPro" id="IPR019366">
    <property type="entry name" value="Clusterin-associated_protein-1"/>
</dbReference>
<dbReference type="Pfam" id="PF10234">
    <property type="entry name" value="Cluap1"/>
    <property type="match status" value="1"/>
</dbReference>
<evidence type="ECO:0000256" key="8">
    <source>
        <dbReference type="SAM" id="MobiDB-lite"/>
    </source>
</evidence>
<evidence type="ECO:0000256" key="1">
    <source>
        <dbReference type="ARBA" id="ARBA00004138"/>
    </source>
</evidence>
<dbReference type="AlphaFoldDB" id="A0A1R2AYQ4"/>
<comment type="subcellular location">
    <subcellularLocation>
        <location evidence="1">Cell projection</location>
        <location evidence="1">Cilium</location>
    </subcellularLocation>
</comment>
<comment type="similarity">
    <text evidence="2">Belongs to the CLUAP1 family.</text>
</comment>
<accession>A0A1R2AYQ4</accession>
<dbReference type="PANTHER" id="PTHR21547:SF0">
    <property type="entry name" value="CLUSTERIN-ASSOCIATED PROTEIN 1"/>
    <property type="match status" value="1"/>
</dbReference>
<dbReference type="GO" id="GO:0005815">
    <property type="term" value="C:microtubule organizing center"/>
    <property type="evidence" value="ECO:0007669"/>
    <property type="project" value="TreeGrafter"/>
</dbReference>
<feature type="compositionally biased region" description="Acidic residues" evidence="8">
    <location>
        <begin position="353"/>
        <end position="392"/>
    </location>
</feature>
<dbReference type="OrthoDB" id="438545at2759"/>
<organism evidence="9 10">
    <name type="scientific">Stentor coeruleus</name>
    <dbReference type="NCBI Taxonomy" id="5963"/>
    <lineage>
        <taxon>Eukaryota</taxon>
        <taxon>Sar</taxon>
        <taxon>Alveolata</taxon>
        <taxon>Ciliophora</taxon>
        <taxon>Postciliodesmatophora</taxon>
        <taxon>Heterotrichea</taxon>
        <taxon>Heterotrichida</taxon>
        <taxon>Stentoridae</taxon>
        <taxon>Stentor</taxon>
    </lineage>
</organism>
<keyword evidence="4 7" id="KW-0175">Coiled coil</keyword>
<protein>
    <recommendedName>
        <fullName evidence="11">Clusterin-associated protein 1</fullName>
    </recommendedName>
</protein>
<keyword evidence="3" id="KW-0970">Cilium biogenesis/degradation</keyword>
<proteinExistence type="inferred from homology"/>
<dbReference type="GO" id="GO:0060271">
    <property type="term" value="P:cilium assembly"/>
    <property type="evidence" value="ECO:0007669"/>
    <property type="project" value="TreeGrafter"/>
</dbReference>
<evidence type="ECO:0000313" key="9">
    <source>
        <dbReference type="EMBL" id="OMJ69632.1"/>
    </source>
</evidence>